<protein>
    <recommendedName>
        <fullName evidence="3">Growth inhibitor PemK</fullName>
    </recommendedName>
</protein>
<dbReference type="EMBL" id="AVFL01000021">
    <property type="protein sequence ID" value="EWY38025.1"/>
    <property type="molecule type" value="Genomic_DNA"/>
</dbReference>
<evidence type="ECO:0008006" key="3">
    <source>
        <dbReference type="Google" id="ProtNLM"/>
    </source>
</evidence>
<organism evidence="1 2">
    <name type="scientific">Skermanella stibiiresistens SB22</name>
    <dbReference type="NCBI Taxonomy" id="1385369"/>
    <lineage>
        <taxon>Bacteria</taxon>
        <taxon>Pseudomonadati</taxon>
        <taxon>Pseudomonadota</taxon>
        <taxon>Alphaproteobacteria</taxon>
        <taxon>Rhodospirillales</taxon>
        <taxon>Azospirillaceae</taxon>
        <taxon>Skermanella</taxon>
    </lineage>
</organism>
<sequence>MPELDLGLVVQYEYRWHRRKDAPTADKDHPACVVATFRKKSQDDTEPGSELDQYVVYLPISHSPPSDDQVGIKLSDHAKRKAGLDSAPQWLLISECNIDLWPQDLRNLPRQPGRFHYGHLPPSEFRRIRDAFVERYQAKKVLQVRRY</sequence>
<comment type="caution">
    <text evidence="1">The sequence shown here is derived from an EMBL/GenBank/DDBJ whole genome shotgun (WGS) entry which is preliminary data.</text>
</comment>
<keyword evidence="2" id="KW-1185">Reference proteome</keyword>
<dbReference type="AlphaFoldDB" id="W9GVU5"/>
<reference evidence="1 2" key="1">
    <citation type="submission" date="2013-08" db="EMBL/GenBank/DDBJ databases">
        <title>The genome sequence of Skermanella stibiiresistens.</title>
        <authorList>
            <person name="Zhu W."/>
            <person name="Wang G."/>
        </authorList>
    </citation>
    <scope>NUCLEOTIDE SEQUENCE [LARGE SCALE GENOMIC DNA]</scope>
    <source>
        <strain evidence="1 2">SB22</strain>
    </source>
</reference>
<name>W9GVU5_9PROT</name>
<dbReference type="Proteomes" id="UP000019486">
    <property type="component" value="Unassembled WGS sequence"/>
</dbReference>
<dbReference type="STRING" id="1385369.N825_15390"/>
<proteinExistence type="predicted"/>
<evidence type="ECO:0000313" key="2">
    <source>
        <dbReference type="Proteomes" id="UP000019486"/>
    </source>
</evidence>
<gene>
    <name evidence="1" type="ORF">N825_15390</name>
</gene>
<evidence type="ECO:0000313" key="1">
    <source>
        <dbReference type="EMBL" id="EWY38025.1"/>
    </source>
</evidence>
<accession>W9GVU5</accession>